<dbReference type="SUPFAM" id="SSF54106">
    <property type="entry name" value="LysM domain"/>
    <property type="match status" value="1"/>
</dbReference>
<dbReference type="Gene3D" id="3.10.350.10">
    <property type="entry name" value="LysM domain"/>
    <property type="match status" value="1"/>
</dbReference>
<name>A0A845LHU7_HELGE</name>
<dbReference type="Pfam" id="PF01476">
    <property type="entry name" value="LysM"/>
    <property type="match status" value="1"/>
</dbReference>
<protein>
    <submittedName>
        <fullName evidence="2">LysM peptidoglycan-binding domain-containing protein</fullName>
    </submittedName>
</protein>
<dbReference type="InterPro" id="IPR018392">
    <property type="entry name" value="LysM"/>
</dbReference>
<evidence type="ECO:0000313" key="2">
    <source>
        <dbReference type="EMBL" id="MZP44600.1"/>
    </source>
</evidence>
<proteinExistence type="predicted"/>
<dbReference type="InterPro" id="IPR058968">
    <property type="entry name" value="YoqH-like"/>
</dbReference>
<gene>
    <name evidence="2" type="ORF">GTO89_16340</name>
</gene>
<feature type="domain" description="LysM" evidence="1">
    <location>
        <begin position="37"/>
        <end position="82"/>
    </location>
</feature>
<keyword evidence="3" id="KW-1185">Reference proteome</keyword>
<evidence type="ECO:0000259" key="1">
    <source>
        <dbReference type="PROSITE" id="PS51782"/>
    </source>
</evidence>
<reference evidence="2 3" key="1">
    <citation type="submission" date="2020-01" db="EMBL/GenBank/DDBJ databases">
        <title>Whole genome sequence of Heliobacterium gestii DSM 11169.</title>
        <authorList>
            <person name="Kyndt J.A."/>
            <person name="Meyer T.E."/>
        </authorList>
    </citation>
    <scope>NUCLEOTIDE SEQUENCE [LARGE SCALE GENOMIC DNA]</scope>
    <source>
        <strain evidence="2 3">DSM 11169</strain>
    </source>
</reference>
<dbReference type="EMBL" id="WXEX01000021">
    <property type="protein sequence ID" value="MZP44600.1"/>
    <property type="molecule type" value="Genomic_DNA"/>
</dbReference>
<accession>A0A845LHU7</accession>
<dbReference type="Proteomes" id="UP000471031">
    <property type="component" value="Unassembled WGS sequence"/>
</dbReference>
<evidence type="ECO:0000313" key="3">
    <source>
        <dbReference type="Proteomes" id="UP000471031"/>
    </source>
</evidence>
<dbReference type="InterPro" id="IPR036779">
    <property type="entry name" value="LysM_dom_sf"/>
</dbReference>
<dbReference type="OrthoDB" id="9800780at2"/>
<dbReference type="Pfam" id="PF26349">
    <property type="entry name" value="YoqH"/>
    <property type="match status" value="1"/>
</dbReference>
<dbReference type="AlphaFoldDB" id="A0A845LHU7"/>
<dbReference type="CDD" id="cd00118">
    <property type="entry name" value="LysM"/>
    <property type="match status" value="1"/>
</dbReference>
<dbReference type="SMART" id="SM00257">
    <property type="entry name" value="LysM"/>
    <property type="match status" value="1"/>
</dbReference>
<comment type="caution">
    <text evidence="2">The sequence shown here is derived from an EMBL/GenBank/DDBJ whole genome shotgun (WGS) entry which is preliminary data.</text>
</comment>
<organism evidence="2 3">
    <name type="scientific">Heliomicrobium gestii</name>
    <name type="common">Heliobacterium gestii</name>
    <dbReference type="NCBI Taxonomy" id="2699"/>
    <lineage>
        <taxon>Bacteria</taxon>
        <taxon>Bacillati</taxon>
        <taxon>Bacillota</taxon>
        <taxon>Clostridia</taxon>
        <taxon>Eubacteriales</taxon>
        <taxon>Heliobacteriaceae</taxon>
        <taxon>Heliomicrobium</taxon>
    </lineage>
</organism>
<sequence length="209" mass="22234">MKLLAYIAGKCVGRGTIKVPYRLTQRVPLNCPPAFLGRYTVLPGDTFFAIAQMFRVRIEALAVNNPHIADPNRLFPGDVLCVPGFIAYPSCTLLRPRGRVPFGTGGVAFVNFGPRGGQAVSFLATLPQPAVFGNYDKYSGEIFIPGIGGFGNQLFATPEVPPTWSSRVELPTVASIMPNSSVAIRPFNSVTGASGEAILEGFIPGGSCQ</sequence>
<dbReference type="PROSITE" id="PS51782">
    <property type="entry name" value="LYSM"/>
    <property type="match status" value="1"/>
</dbReference>